<keyword evidence="4" id="KW-1185">Reference proteome</keyword>
<sequence>MKKFTTKKYKSLLILSSLVLSPLALSSCVLDTAITQKNQRNNQNKAEKPIDQEQNYNPSPMKKEDSTKEAPEQEIPKQEEPKNNPPASKDVEKDSQKQENWDSQKNQNSPSKPESNNAQSQNKPETNLTNWWESSGGHELNLTSSLFENNKLTLNFDQEIPENLKTTLTLKKVDTSGQSQEKTIEFTSKKSTSQMVELSSLNLEQGKWEISQILFNVYAYKPSTKMTFEVKITNFEEEKAKLVEKQVQRIKEYFSSHVFEIKEKAKDKKDVNSYALSDFNLNLQLRQNESKENIISLLLVDQSNDSNLIKEPKLLLKSLTEDKSTKKRIATFKIWITEKDSIEKTLEWSYKTNEDFISEFTQKSPNFQNLKNKVDEFFASKLNLIPFELNKLNTNIPKIVLDDEIEAFFEKIKSVDDFKGSATLEFKVKRADQEKLISLNVEGFAKVANIEAENSKRLRKETFDISSSSNGLSANDFIQSERGRVLHAQGAFSTIDEMGDYWQAGKNDANPWLQIGWKNGKSNLLYGLQIGFLNGFEKGVKDYYRENAYRIEYQEKPGGKWISLENPKITGKRHWRLTDQWIDTVEIKKHVHAARVVFIKDKKPKYPSILYLMPIVKKAN</sequence>
<feature type="compositionally biased region" description="Basic and acidic residues" evidence="1">
    <location>
        <begin position="61"/>
        <end position="82"/>
    </location>
</feature>
<evidence type="ECO:0000256" key="2">
    <source>
        <dbReference type="SAM" id="SignalP"/>
    </source>
</evidence>
<proteinExistence type="predicted"/>
<dbReference type="AlphaFoldDB" id="Q98Q59"/>
<reference evidence="3 4" key="1">
    <citation type="journal article" date="2001" name="Nucleic Acids Res.">
        <title>The complete genome sequence of the murine respiratory pathogen Mycoplasma pulmonis.</title>
        <authorList>
            <person name="Chambaud I."/>
            <person name="Heilig R."/>
            <person name="Ferris S."/>
            <person name="Barbe V."/>
            <person name="Samson D."/>
            <person name="Galisson F."/>
            <person name="Moszer I."/>
            <person name="Dybvig K."/>
            <person name="Wroblewski H."/>
            <person name="Viari A."/>
            <person name="Rocha E.P.C."/>
            <person name="Blanchard A."/>
        </authorList>
    </citation>
    <scope>NUCLEOTIDE SEQUENCE [LARGE SCALE GENOMIC DNA]</scope>
    <source>
        <strain evidence="3 4">UAB CTIP</strain>
    </source>
</reference>
<evidence type="ECO:0000256" key="1">
    <source>
        <dbReference type="SAM" id="MobiDB-lite"/>
    </source>
</evidence>
<organism evidence="4">
    <name type="scientific">Mycoplasmopsis pulmonis (strain UAB CTIP)</name>
    <name type="common">Mycoplasma pulmonis</name>
    <dbReference type="NCBI Taxonomy" id="272635"/>
    <lineage>
        <taxon>Bacteria</taxon>
        <taxon>Bacillati</taxon>
        <taxon>Mycoplasmatota</taxon>
        <taxon>Mycoplasmoidales</taxon>
        <taxon>Metamycoplasmataceae</taxon>
        <taxon>Mycoplasmopsis</taxon>
    </lineage>
</organism>
<dbReference type="Proteomes" id="UP000000528">
    <property type="component" value="Chromosome"/>
</dbReference>
<protein>
    <submittedName>
        <fullName evidence="3">LIPOPROTEIN</fullName>
    </submittedName>
</protein>
<dbReference type="STRING" id="272635.gene:17577111"/>
<gene>
    <name evidence="3" type="ordered locus">MYPU_5090</name>
</gene>
<accession>Q98Q59</accession>
<dbReference type="RefSeq" id="WP_010925310.1">
    <property type="nucleotide sequence ID" value="NC_002771.1"/>
</dbReference>
<keyword evidence="2" id="KW-0732">Signal</keyword>
<evidence type="ECO:0000313" key="4">
    <source>
        <dbReference type="Proteomes" id="UP000000528"/>
    </source>
</evidence>
<dbReference type="KEGG" id="mpu:MYPU_5090"/>
<dbReference type="HOGENOM" id="CLU_020409_0_0_14"/>
<evidence type="ECO:0000313" key="3">
    <source>
        <dbReference type="EMBL" id="CAC13682.1"/>
    </source>
</evidence>
<name>Q98Q59_MYCPU</name>
<dbReference type="EMBL" id="AL445564">
    <property type="protein sequence ID" value="CAC13682.1"/>
    <property type="molecule type" value="Genomic_DNA"/>
</dbReference>
<dbReference type="PIR" id="E90575">
    <property type="entry name" value="E90575"/>
</dbReference>
<keyword evidence="3" id="KW-0449">Lipoprotein</keyword>
<feature type="chain" id="PRO_5004322593" evidence="2">
    <location>
        <begin position="27"/>
        <end position="620"/>
    </location>
</feature>
<feature type="compositionally biased region" description="Basic and acidic residues" evidence="1">
    <location>
        <begin position="89"/>
        <end position="102"/>
    </location>
</feature>
<feature type="signal peptide" evidence="2">
    <location>
        <begin position="1"/>
        <end position="26"/>
    </location>
</feature>
<dbReference type="BioCyc" id="MPUL272635:G1GT6-515-MONOMER"/>
<feature type="region of interest" description="Disordered" evidence="1">
    <location>
        <begin position="38"/>
        <end position="132"/>
    </location>
</feature>
<feature type="compositionally biased region" description="Polar residues" evidence="1">
    <location>
        <begin position="103"/>
        <end position="132"/>
    </location>
</feature>
<dbReference type="PROSITE" id="PS51257">
    <property type="entry name" value="PROKAR_LIPOPROTEIN"/>
    <property type="match status" value="1"/>
</dbReference>